<organism evidence="1 2">
    <name type="scientific">Funneliformis geosporum</name>
    <dbReference type="NCBI Taxonomy" id="1117311"/>
    <lineage>
        <taxon>Eukaryota</taxon>
        <taxon>Fungi</taxon>
        <taxon>Fungi incertae sedis</taxon>
        <taxon>Mucoromycota</taxon>
        <taxon>Glomeromycotina</taxon>
        <taxon>Glomeromycetes</taxon>
        <taxon>Glomerales</taxon>
        <taxon>Glomeraceae</taxon>
        <taxon>Funneliformis</taxon>
    </lineage>
</organism>
<gene>
    <name evidence="1" type="ORF">FWILDA_LOCUS17013</name>
</gene>
<comment type="caution">
    <text evidence="1">The sequence shown here is derived from an EMBL/GenBank/DDBJ whole genome shotgun (WGS) entry which is preliminary data.</text>
</comment>
<feature type="non-terminal residue" evidence="1">
    <location>
        <position position="1"/>
    </location>
</feature>
<dbReference type="AlphaFoldDB" id="A0A9W4WY96"/>
<name>A0A9W4WY96_9GLOM</name>
<evidence type="ECO:0000313" key="1">
    <source>
        <dbReference type="EMBL" id="CAI2195312.1"/>
    </source>
</evidence>
<sequence>EEQSIFPQSNPNTQVHNIQVHNLPNLINNSRLTKYIKRTTYTEEITLLEPLVNNTNEENINNVIQQLNN</sequence>
<dbReference type="Proteomes" id="UP001153678">
    <property type="component" value="Unassembled WGS sequence"/>
</dbReference>
<proteinExistence type="predicted"/>
<evidence type="ECO:0000313" key="2">
    <source>
        <dbReference type="Proteomes" id="UP001153678"/>
    </source>
</evidence>
<accession>A0A9W4WY96</accession>
<reference evidence="1" key="1">
    <citation type="submission" date="2022-08" db="EMBL/GenBank/DDBJ databases">
        <authorList>
            <person name="Kallberg Y."/>
            <person name="Tangrot J."/>
            <person name="Rosling A."/>
        </authorList>
    </citation>
    <scope>NUCLEOTIDE SEQUENCE</scope>
    <source>
        <strain evidence="1">Wild A</strain>
    </source>
</reference>
<keyword evidence="2" id="KW-1185">Reference proteome</keyword>
<dbReference type="EMBL" id="CAMKVN010012279">
    <property type="protein sequence ID" value="CAI2195312.1"/>
    <property type="molecule type" value="Genomic_DNA"/>
</dbReference>
<protein>
    <submittedName>
        <fullName evidence="1">3878_t:CDS:1</fullName>
    </submittedName>
</protein>